<dbReference type="SUPFAM" id="SSF56784">
    <property type="entry name" value="HAD-like"/>
    <property type="match status" value="1"/>
</dbReference>
<dbReference type="InterPro" id="IPR023214">
    <property type="entry name" value="HAD_sf"/>
</dbReference>
<evidence type="ECO:0000313" key="2">
    <source>
        <dbReference type="Proteomes" id="UP000250222"/>
    </source>
</evidence>
<name>A0A2Y8ZYC7_9MICO</name>
<dbReference type="InterPro" id="IPR006439">
    <property type="entry name" value="HAD-SF_hydro_IA"/>
</dbReference>
<accession>A0A2Y8ZYC7</accession>
<organism evidence="1 2">
    <name type="scientific">Georgenia satyanarayanai</name>
    <dbReference type="NCBI Taxonomy" id="860221"/>
    <lineage>
        <taxon>Bacteria</taxon>
        <taxon>Bacillati</taxon>
        <taxon>Actinomycetota</taxon>
        <taxon>Actinomycetes</taxon>
        <taxon>Micrococcales</taxon>
        <taxon>Bogoriellaceae</taxon>
        <taxon>Georgenia</taxon>
    </lineage>
</organism>
<protein>
    <submittedName>
        <fullName evidence="1">2-haloacid dehalogenase</fullName>
    </submittedName>
</protein>
<dbReference type="Proteomes" id="UP000250222">
    <property type="component" value="Unassembled WGS sequence"/>
</dbReference>
<sequence length="209" mass="22912">MQSSVPVTGPITTVVFDLGQVLVRWDPYEAFAERWTREEFDAFHAEIDFPSFNHEQDAGRSFADARAALERSHPHRAADFEHYVTNFAQSLGGPVPGTTEIVEELIAADIRVLGLTNWSAENFHEAAASAPVINRLEGVLVSGEVGVAKPDPAIYDLLIQRFKLDPPLTFFTDDSLRNVDAASGAGLVARHFTGADQLRADLRELGLPV</sequence>
<gene>
    <name evidence="1" type="ORF">SAMN05216184_101781</name>
</gene>
<dbReference type="AlphaFoldDB" id="A0A2Y8ZYC7"/>
<dbReference type="Gene3D" id="3.40.50.1000">
    <property type="entry name" value="HAD superfamily/HAD-like"/>
    <property type="match status" value="1"/>
</dbReference>
<dbReference type="PRINTS" id="PR00413">
    <property type="entry name" value="HADHALOGNASE"/>
</dbReference>
<evidence type="ECO:0000313" key="1">
    <source>
        <dbReference type="EMBL" id="SSA37170.1"/>
    </source>
</evidence>
<dbReference type="RefSeq" id="WP_110851223.1">
    <property type="nucleotide sequence ID" value="NZ_QKLZ01000001.1"/>
</dbReference>
<dbReference type="PANTHER" id="PTHR43611:SF3">
    <property type="entry name" value="FLAVIN MONONUCLEOTIDE HYDROLASE 1, CHLOROPLATIC"/>
    <property type="match status" value="1"/>
</dbReference>
<keyword evidence="2" id="KW-1185">Reference proteome</keyword>
<dbReference type="InterPro" id="IPR036412">
    <property type="entry name" value="HAD-like_sf"/>
</dbReference>
<proteinExistence type="predicted"/>
<reference evidence="1 2" key="1">
    <citation type="submission" date="2016-10" db="EMBL/GenBank/DDBJ databases">
        <authorList>
            <person name="Cai Z."/>
        </authorList>
    </citation>
    <scope>NUCLEOTIDE SEQUENCE [LARGE SCALE GENOMIC DNA]</scope>
    <source>
        <strain evidence="1 2">CGMCC 1.10826</strain>
    </source>
</reference>
<dbReference type="CDD" id="cd02603">
    <property type="entry name" value="HAD_sEH-N_like"/>
    <property type="match status" value="1"/>
</dbReference>
<dbReference type="EMBL" id="UETB01000001">
    <property type="protein sequence ID" value="SSA37170.1"/>
    <property type="molecule type" value="Genomic_DNA"/>
</dbReference>
<dbReference type="Pfam" id="PF00702">
    <property type="entry name" value="Hydrolase"/>
    <property type="match status" value="1"/>
</dbReference>
<dbReference type="PANTHER" id="PTHR43611">
    <property type="entry name" value="ALPHA-D-GLUCOSE 1-PHOSPHATE PHOSPHATASE"/>
    <property type="match status" value="1"/>
</dbReference>
<dbReference type="NCBIfam" id="TIGR01509">
    <property type="entry name" value="HAD-SF-IA-v3"/>
    <property type="match status" value="1"/>
</dbReference>
<dbReference type="OrthoDB" id="9797415at2"/>